<dbReference type="AlphaFoldDB" id="A0A8S4PUB7"/>
<feature type="region of interest" description="Disordered" evidence="3">
    <location>
        <begin position="391"/>
        <end position="422"/>
    </location>
</feature>
<sequence>MATDGSTHSFDFRMSKKVAELTQVVHMLFTRNHEREVELEAYKDAYEYEIEVILKDARSKIKQLEEELAKATVTFGTNSSQVADKYEAKLKKKEQEWQIKLQTSEAALKEEQNECQKVRDMLIMAQNDIEQLKGNQSQQNKDLAEELERKTKYIYEQKHIIHQLEQQVKYKEQHRNDVLAQLKQANAKLTSELDDTKKAIDESQRTKEDLIGKNKQQELEIKTLKKALITHSNTPGQKVVRTEKAMLKPQREALSQTNVAALKRKNDLEIERLKEDYNEEIERLRKEIQRYRMELYNREGNFNRTFANTKPVLVDQRAGKVAHQSPVGGPVIGHLPRSNTVIESGRRSSIDNGITRSHTVLERMERERSFLAFAEMADELEASKSAPAGLHRLPTLGMDHKSRLGRLSKPKPIAREMLSSKQ</sequence>
<gene>
    <name evidence="4" type="ORF">OFUS_LOCUS21902</name>
</gene>
<dbReference type="EMBL" id="CAIIXF020000010">
    <property type="protein sequence ID" value="CAH1797663.1"/>
    <property type="molecule type" value="Genomic_DNA"/>
</dbReference>
<accession>A0A8S4PUB7</accession>
<dbReference type="PANTHER" id="PTHR18870">
    <property type="entry name" value="PROTEIN TAG-278-RELATED"/>
    <property type="match status" value="1"/>
</dbReference>
<feature type="coiled-coil region" evidence="2">
    <location>
        <begin position="47"/>
        <end position="149"/>
    </location>
</feature>
<organism evidence="4 5">
    <name type="scientific">Owenia fusiformis</name>
    <name type="common">Polychaete worm</name>
    <dbReference type="NCBI Taxonomy" id="6347"/>
    <lineage>
        <taxon>Eukaryota</taxon>
        <taxon>Metazoa</taxon>
        <taxon>Spiralia</taxon>
        <taxon>Lophotrochozoa</taxon>
        <taxon>Annelida</taxon>
        <taxon>Polychaeta</taxon>
        <taxon>Sedentaria</taxon>
        <taxon>Canalipalpata</taxon>
        <taxon>Sabellida</taxon>
        <taxon>Oweniida</taxon>
        <taxon>Oweniidae</taxon>
        <taxon>Owenia</taxon>
    </lineage>
</organism>
<evidence type="ECO:0000313" key="5">
    <source>
        <dbReference type="Proteomes" id="UP000749559"/>
    </source>
</evidence>
<evidence type="ECO:0000313" key="4">
    <source>
        <dbReference type="EMBL" id="CAH1797663.1"/>
    </source>
</evidence>
<dbReference type="OrthoDB" id="75801at2759"/>
<evidence type="ECO:0000256" key="3">
    <source>
        <dbReference type="SAM" id="MobiDB-lite"/>
    </source>
</evidence>
<comment type="caution">
    <text evidence="4">The sequence shown here is derived from an EMBL/GenBank/DDBJ whole genome shotgun (WGS) entry which is preliminary data.</text>
</comment>
<proteinExistence type="predicted"/>
<feature type="coiled-coil region" evidence="2">
    <location>
        <begin position="179"/>
        <end position="227"/>
    </location>
</feature>
<dbReference type="PANTHER" id="PTHR18870:SF9">
    <property type="entry name" value="PROTEIN TAG-278-RELATED"/>
    <property type="match status" value="1"/>
</dbReference>
<evidence type="ECO:0000256" key="1">
    <source>
        <dbReference type="ARBA" id="ARBA00023054"/>
    </source>
</evidence>
<reference evidence="4" key="1">
    <citation type="submission" date="2022-03" db="EMBL/GenBank/DDBJ databases">
        <authorList>
            <person name="Martin C."/>
        </authorList>
    </citation>
    <scope>NUCLEOTIDE SEQUENCE</scope>
</reference>
<evidence type="ECO:0000256" key="2">
    <source>
        <dbReference type="SAM" id="Coils"/>
    </source>
</evidence>
<dbReference type="Proteomes" id="UP000749559">
    <property type="component" value="Unassembled WGS sequence"/>
</dbReference>
<keyword evidence="5" id="KW-1185">Reference proteome</keyword>
<name>A0A8S4PUB7_OWEFU</name>
<protein>
    <submittedName>
        <fullName evidence="4">Uncharacterized protein</fullName>
    </submittedName>
</protein>
<feature type="coiled-coil region" evidence="2">
    <location>
        <begin position="251"/>
        <end position="301"/>
    </location>
</feature>
<keyword evidence="1 2" id="KW-0175">Coiled coil</keyword>